<gene>
    <name evidence="1" type="ORF">HPB49_024855</name>
</gene>
<dbReference type="Proteomes" id="UP000821865">
    <property type="component" value="Chromosome 10"/>
</dbReference>
<proteinExistence type="predicted"/>
<comment type="caution">
    <text evidence="1">The sequence shown here is derived from an EMBL/GenBank/DDBJ whole genome shotgun (WGS) entry which is preliminary data.</text>
</comment>
<keyword evidence="2" id="KW-1185">Reference proteome</keyword>
<organism evidence="1 2">
    <name type="scientific">Dermacentor silvarum</name>
    <name type="common">Tick</name>
    <dbReference type="NCBI Taxonomy" id="543639"/>
    <lineage>
        <taxon>Eukaryota</taxon>
        <taxon>Metazoa</taxon>
        <taxon>Ecdysozoa</taxon>
        <taxon>Arthropoda</taxon>
        <taxon>Chelicerata</taxon>
        <taxon>Arachnida</taxon>
        <taxon>Acari</taxon>
        <taxon>Parasitiformes</taxon>
        <taxon>Ixodida</taxon>
        <taxon>Ixodoidea</taxon>
        <taxon>Ixodidae</taxon>
        <taxon>Rhipicephalinae</taxon>
        <taxon>Dermacentor</taxon>
    </lineage>
</organism>
<name>A0ACB8DS28_DERSI</name>
<protein>
    <submittedName>
        <fullName evidence="1">Uncharacterized protein</fullName>
    </submittedName>
</protein>
<reference evidence="1" key="1">
    <citation type="submission" date="2020-05" db="EMBL/GenBank/DDBJ databases">
        <title>Large-scale comparative analyses of tick genomes elucidate their genetic diversity and vector capacities.</title>
        <authorList>
            <person name="Jia N."/>
            <person name="Wang J."/>
            <person name="Shi W."/>
            <person name="Du L."/>
            <person name="Sun Y."/>
            <person name="Zhan W."/>
            <person name="Jiang J."/>
            <person name="Wang Q."/>
            <person name="Zhang B."/>
            <person name="Ji P."/>
            <person name="Sakyi L.B."/>
            <person name="Cui X."/>
            <person name="Yuan T."/>
            <person name="Jiang B."/>
            <person name="Yang W."/>
            <person name="Lam T.T.-Y."/>
            <person name="Chang Q."/>
            <person name="Ding S."/>
            <person name="Wang X."/>
            <person name="Zhu J."/>
            <person name="Ruan X."/>
            <person name="Zhao L."/>
            <person name="Wei J."/>
            <person name="Que T."/>
            <person name="Du C."/>
            <person name="Cheng J."/>
            <person name="Dai P."/>
            <person name="Han X."/>
            <person name="Huang E."/>
            <person name="Gao Y."/>
            <person name="Liu J."/>
            <person name="Shao H."/>
            <person name="Ye R."/>
            <person name="Li L."/>
            <person name="Wei W."/>
            <person name="Wang X."/>
            <person name="Wang C."/>
            <person name="Yang T."/>
            <person name="Huo Q."/>
            <person name="Li W."/>
            <person name="Guo W."/>
            <person name="Chen H."/>
            <person name="Zhou L."/>
            <person name="Ni X."/>
            <person name="Tian J."/>
            <person name="Zhou Y."/>
            <person name="Sheng Y."/>
            <person name="Liu T."/>
            <person name="Pan Y."/>
            <person name="Xia L."/>
            <person name="Li J."/>
            <person name="Zhao F."/>
            <person name="Cao W."/>
        </authorList>
    </citation>
    <scope>NUCLEOTIDE SEQUENCE</scope>
    <source>
        <strain evidence="1">Dsil-2018</strain>
    </source>
</reference>
<evidence type="ECO:0000313" key="1">
    <source>
        <dbReference type="EMBL" id="KAH7975191.1"/>
    </source>
</evidence>
<dbReference type="EMBL" id="CM023479">
    <property type="protein sequence ID" value="KAH7975191.1"/>
    <property type="molecule type" value="Genomic_DNA"/>
</dbReference>
<sequence>MVFTLSAGLLALLLRRCPHEGCGQESMCRCQGSSPGSFFLLILSSCSSKRTCASRDLEREGTLAAPVEVHVDPSEESDYCRQCRITHRPCCPNALPSNPLQQLPHCECLDTASVTKVQIE</sequence>
<evidence type="ECO:0000313" key="2">
    <source>
        <dbReference type="Proteomes" id="UP000821865"/>
    </source>
</evidence>
<accession>A0ACB8DS28</accession>